<evidence type="ECO:0000313" key="2">
    <source>
        <dbReference type="EMBL" id="EET05531.1"/>
    </source>
</evidence>
<name>A0A0E1VZP6_BURPE</name>
<accession>A0A0E1VZP6</accession>
<dbReference type="GeneID" id="93064735"/>
<organism evidence="2">
    <name type="scientific">Burkholderia pseudomallei 1710a</name>
    <dbReference type="NCBI Taxonomy" id="320371"/>
    <lineage>
        <taxon>Bacteria</taxon>
        <taxon>Pseudomonadati</taxon>
        <taxon>Pseudomonadota</taxon>
        <taxon>Betaproteobacteria</taxon>
        <taxon>Burkholderiales</taxon>
        <taxon>Burkholderiaceae</taxon>
        <taxon>Burkholderia</taxon>
        <taxon>pseudomallei group</taxon>
    </lineage>
</organism>
<feature type="region of interest" description="Disordered" evidence="1">
    <location>
        <begin position="10"/>
        <end position="78"/>
    </location>
</feature>
<gene>
    <name evidence="2" type="ORF">BURPS1710A_A0190</name>
</gene>
<sequence length="78" mass="8559">MLEAAVSTFFSSRSDLSQRAHRAGAIRSPPDATQRPGERASGVRRIAACARAPPRRGAPAERRYAMPNKQVSATRLRR</sequence>
<feature type="compositionally biased region" description="Polar residues" evidence="1">
    <location>
        <begin position="69"/>
        <end position="78"/>
    </location>
</feature>
<proteinExistence type="predicted"/>
<dbReference type="EMBL" id="CM000833">
    <property type="protein sequence ID" value="EET05531.1"/>
    <property type="molecule type" value="Genomic_DNA"/>
</dbReference>
<evidence type="ECO:0000256" key="1">
    <source>
        <dbReference type="SAM" id="MobiDB-lite"/>
    </source>
</evidence>
<dbReference type="HOGENOM" id="CLU_2615198_0_0_4"/>
<dbReference type="RefSeq" id="WP_004266318.1">
    <property type="nucleotide sequence ID" value="NZ_CM000833.1"/>
</dbReference>
<dbReference type="AlphaFoldDB" id="A0A0E1VZP6"/>
<reference evidence="2" key="1">
    <citation type="submission" date="2009-05" db="EMBL/GenBank/DDBJ databases">
        <authorList>
            <person name="Harkins D.M."/>
            <person name="DeShazer D."/>
            <person name="Woods D.E."/>
            <person name="Brinkac L.M."/>
            <person name="Brown K.A."/>
            <person name="Hung G.C."/>
            <person name="Tuanyok A."/>
            <person name="Zhang B."/>
            <person name="Nierman W.C."/>
        </authorList>
    </citation>
    <scope>NUCLEOTIDE SEQUENCE [LARGE SCALE GENOMIC DNA]</scope>
    <source>
        <strain evidence="2">1710a</strain>
    </source>
</reference>
<feature type="compositionally biased region" description="Low complexity" evidence="1">
    <location>
        <begin position="44"/>
        <end position="57"/>
    </location>
</feature>
<dbReference type="Proteomes" id="UP000001812">
    <property type="component" value="Chromosome II"/>
</dbReference>
<protein>
    <submittedName>
        <fullName evidence="2">Uncharacterized protein</fullName>
    </submittedName>
</protein>